<name>A0A7W6R6R9_9HYPH</name>
<evidence type="ECO:0000313" key="1">
    <source>
        <dbReference type="EMBL" id="MBB4237714.1"/>
    </source>
</evidence>
<organism evidence="1 2">
    <name type="scientific">Rhizobium esperanzae</name>
    <dbReference type="NCBI Taxonomy" id="1967781"/>
    <lineage>
        <taxon>Bacteria</taxon>
        <taxon>Pseudomonadati</taxon>
        <taxon>Pseudomonadota</taxon>
        <taxon>Alphaproteobacteria</taxon>
        <taxon>Hyphomicrobiales</taxon>
        <taxon>Rhizobiaceae</taxon>
        <taxon>Rhizobium/Agrobacterium group</taxon>
        <taxon>Rhizobium</taxon>
    </lineage>
</organism>
<dbReference type="PANTHER" id="PTHR30632">
    <property type="entry name" value="MOLYBDATE-BINDING PERIPLASMIC PROTEIN"/>
    <property type="match status" value="1"/>
</dbReference>
<evidence type="ECO:0000313" key="2">
    <source>
        <dbReference type="Proteomes" id="UP000540909"/>
    </source>
</evidence>
<proteinExistence type="predicted"/>
<dbReference type="PANTHER" id="PTHR30632:SF11">
    <property type="entry name" value="BLR4797 PROTEIN"/>
    <property type="match status" value="1"/>
</dbReference>
<reference evidence="1 2" key="1">
    <citation type="submission" date="2020-08" db="EMBL/GenBank/DDBJ databases">
        <title>Genomic Encyclopedia of Type Strains, Phase IV (KMG-V): Genome sequencing to study the core and pangenomes of soil and plant-associated prokaryotes.</title>
        <authorList>
            <person name="Whitman W."/>
        </authorList>
    </citation>
    <scope>NUCLEOTIDE SEQUENCE [LARGE SCALE GENOMIC DNA]</scope>
    <source>
        <strain evidence="1 2">SEMIA 4089</strain>
    </source>
</reference>
<dbReference type="GO" id="GO:0030973">
    <property type="term" value="F:molybdate ion binding"/>
    <property type="evidence" value="ECO:0007669"/>
    <property type="project" value="TreeGrafter"/>
</dbReference>
<dbReference type="AlphaFoldDB" id="A0A7W6R6R9"/>
<dbReference type="Proteomes" id="UP000540909">
    <property type="component" value="Unassembled WGS sequence"/>
</dbReference>
<comment type="caution">
    <text evidence="1">The sequence shown here is derived from an EMBL/GenBank/DDBJ whole genome shotgun (WGS) entry which is preliminary data.</text>
</comment>
<dbReference type="Pfam" id="PF13531">
    <property type="entry name" value="SBP_bac_11"/>
    <property type="match status" value="1"/>
</dbReference>
<dbReference type="RefSeq" id="WP_184472223.1">
    <property type="nucleotide sequence ID" value="NZ_JACIFY010000016.1"/>
</dbReference>
<dbReference type="EMBL" id="JACIFY010000016">
    <property type="protein sequence ID" value="MBB4237714.1"/>
    <property type="molecule type" value="Genomic_DNA"/>
</dbReference>
<accession>A0A7W6R6R9</accession>
<dbReference type="Gene3D" id="3.40.190.10">
    <property type="entry name" value="Periplasmic binding protein-like II"/>
    <property type="match status" value="2"/>
</dbReference>
<sequence>MKQEIRLFGAIAVRPAVLALIPRFETATGLTVATRWEVNPTVKKQIEAGDAFDLVIINPPMVRDLTASGKVEAGSEVWFGRIGMGVAARAGSRPLDIGSVEAFEHVLKSARSIAYASDGTSGGYFSNLLDRLGIADEVKPKLVAVAGGQTALAVGRGEAELAVVPVTSILAAAPEVALAGRFPAELQSYIDFAIGISAGSRDAGAAGQLSAFLASAAVDDILAAKGVERRRERA</sequence>
<dbReference type="SUPFAM" id="SSF53850">
    <property type="entry name" value="Periplasmic binding protein-like II"/>
    <property type="match status" value="1"/>
</dbReference>
<dbReference type="InterPro" id="IPR050682">
    <property type="entry name" value="ModA/WtpA"/>
</dbReference>
<dbReference type="GO" id="GO:0015689">
    <property type="term" value="P:molybdate ion transport"/>
    <property type="evidence" value="ECO:0007669"/>
    <property type="project" value="TreeGrafter"/>
</dbReference>
<gene>
    <name evidence="1" type="ORF">GGD57_004316</name>
</gene>
<protein>
    <submittedName>
        <fullName evidence="1">Molybdate transport system substrate-binding protein</fullName>
    </submittedName>
</protein>